<sequence>MSSSTAYGSVAEWGAGTGRGLMTDAIEALAPLPLETQRRLLADTPLDAYLRVRPDMIAPLLRGIALQTDEALLRDGEQIARVVVDVLKAAFE</sequence>
<dbReference type="Proteomes" id="UP000309128">
    <property type="component" value="Unassembled WGS sequence"/>
</dbReference>
<dbReference type="EMBL" id="VCKY01000264">
    <property type="protein sequence ID" value="TMR08897.1"/>
    <property type="molecule type" value="Genomic_DNA"/>
</dbReference>
<evidence type="ECO:0000313" key="1">
    <source>
        <dbReference type="EMBL" id="TMR08897.1"/>
    </source>
</evidence>
<keyword evidence="2" id="KW-1185">Reference proteome</keyword>
<reference evidence="1 2" key="1">
    <citation type="submission" date="2019-05" db="EMBL/GenBank/DDBJ databases">
        <title>Draft genome sequence of Nonomuraea turkmeniaca DSM 43926.</title>
        <authorList>
            <person name="Saricaoglu S."/>
            <person name="Isik K."/>
        </authorList>
    </citation>
    <scope>NUCLEOTIDE SEQUENCE [LARGE SCALE GENOMIC DNA]</scope>
    <source>
        <strain evidence="1 2">DSM 43926</strain>
    </source>
</reference>
<protein>
    <submittedName>
        <fullName evidence="1">Uncharacterized protein</fullName>
    </submittedName>
</protein>
<dbReference type="AlphaFoldDB" id="A0A5S4EYY8"/>
<gene>
    <name evidence="1" type="ORF">ETD86_45835</name>
</gene>
<name>A0A5S4EYY8_9ACTN</name>
<accession>A0A5S4EYY8</accession>
<evidence type="ECO:0000313" key="2">
    <source>
        <dbReference type="Proteomes" id="UP000309128"/>
    </source>
</evidence>
<dbReference type="RefSeq" id="WP_138672907.1">
    <property type="nucleotide sequence ID" value="NZ_VCKY01000264.1"/>
</dbReference>
<comment type="caution">
    <text evidence="1">The sequence shown here is derived from an EMBL/GenBank/DDBJ whole genome shotgun (WGS) entry which is preliminary data.</text>
</comment>
<proteinExistence type="predicted"/>
<organism evidence="1 2">
    <name type="scientific">Nonomuraea turkmeniaca</name>
    <dbReference type="NCBI Taxonomy" id="103838"/>
    <lineage>
        <taxon>Bacteria</taxon>
        <taxon>Bacillati</taxon>
        <taxon>Actinomycetota</taxon>
        <taxon>Actinomycetes</taxon>
        <taxon>Streptosporangiales</taxon>
        <taxon>Streptosporangiaceae</taxon>
        <taxon>Nonomuraea</taxon>
    </lineage>
</organism>